<dbReference type="Gene3D" id="3.40.30.10">
    <property type="entry name" value="Glutaredoxin"/>
    <property type="match status" value="1"/>
</dbReference>
<name>A0A0M6WF85_9FIRM</name>
<evidence type="ECO:0000259" key="8">
    <source>
        <dbReference type="PROSITE" id="PS51352"/>
    </source>
</evidence>
<evidence type="ECO:0000256" key="3">
    <source>
        <dbReference type="ARBA" id="ARBA00022982"/>
    </source>
</evidence>
<evidence type="ECO:0000313" key="10">
    <source>
        <dbReference type="Proteomes" id="UP000049979"/>
    </source>
</evidence>
<keyword evidence="4 7" id="KW-1015">Disulfide bond</keyword>
<dbReference type="RefSeq" id="WP_055067269.1">
    <property type="nucleotide sequence ID" value="NZ_CP173697.1"/>
</dbReference>
<sequence length="105" mass="11942">MAARVSKDNFEVEVLQASIPVLVEFYSDSCIPCKQMSPILGDIEDDYEDHLKVVKVNANFDGELAEQYSVMVSPTILFFKDGKEAERVRGLIKKPELEEIVKKYI</sequence>
<evidence type="ECO:0000256" key="4">
    <source>
        <dbReference type="ARBA" id="ARBA00023157"/>
    </source>
</evidence>
<dbReference type="InterPro" id="IPR013766">
    <property type="entry name" value="Thioredoxin_domain"/>
</dbReference>
<comment type="similarity">
    <text evidence="1 6">Belongs to the thioredoxin family.</text>
</comment>
<dbReference type="PANTHER" id="PTHR45663:SF11">
    <property type="entry name" value="GEO12009P1"/>
    <property type="match status" value="1"/>
</dbReference>
<evidence type="ECO:0000256" key="5">
    <source>
        <dbReference type="ARBA" id="ARBA00023284"/>
    </source>
</evidence>
<evidence type="ECO:0000313" key="9">
    <source>
        <dbReference type="EMBL" id="CRL34898.1"/>
    </source>
</evidence>
<keyword evidence="2" id="KW-0813">Transport</keyword>
<dbReference type="EMBL" id="CVRR01000007">
    <property type="protein sequence ID" value="CRL34898.1"/>
    <property type="molecule type" value="Genomic_DNA"/>
</dbReference>
<evidence type="ECO:0000256" key="6">
    <source>
        <dbReference type="PIRNR" id="PIRNR000077"/>
    </source>
</evidence>
<dbReference type="InterPro" id="IPR036249">
    <property type="entry name" value="Thioredoxin-like_sf"/>
</dbReference>
<protein>
    <recommendedName>
        <fullName evidence="6">Thioredoxin</fullName>
    </recommendedName>
</protein>
<dbReference type="AlphaFoldDB" id="A0A0M6WF85"/>
<dbReference type="PANTHER" id="PTHR45663">
    <property type="entry name" value="GEO12009P1"/>
    <property type="match status" value="1"/>
</dbReference>
<dbReference type="Pfam" id="PF00085">
    <property type="entry name" value="Thioredoxin"/>
    <property type="match status" value="1"/>
</dbReference>
<dbReference type="SUPFAM" id="SSF52833">
    <property type="entry name" value="Thioredoxin-like"/>
    <property type="match status" value="1"/>
</dbReference>
<dbReference type="InterPro" id="IPR005746">
    <property type="entry name" value="Thioredoxin"/>
</dbReference>
<reference evidence="10" key="1">
    <citation type="submission" date="2015-05" db="EMBL/GenBank/DDBJ databases">
        <authorList>
            <consortium name="Pathogen Informatics"/>
        </authorList>
    </citation>
    <scope>NUCLEOTIDE SEQUENCE [LARGE SCALE GENOMIC DNA]</scope>
    <source>
        <strain evidence="10">M72</strain>
    </source>
</reference>
<gene>
    <name evidence="9" type="ORF">M72_22491</name>
</gene>
<evidence type="ECO:0000256" key="7">
    <source>
        <dbReference type="PIRSR" id="PIRSR000077-4"/>
    </source>
</evidence>
<dbReference type="GO" id="GO:0015035">
    <property type="term" value="F:protein-disulfide reductase activity"/>
    <property type="evidence" value="ECO:0007669"/>
    <property type="project" value="InterPro"/>
</dbReference>
<dbReference type="PIRSF" id="PIRSF000077">
    <property type="entry name" value="Thioredoxin"/>
    <property type="match status" value="1"/>
</dbReference>
<dbReference type="OrthoDB" id="9790390at2"/>
<dbReference type="GO" id="GO:0005737">
    <property type="term" value="C:cytoplasm"/>
    <property type="evidence" value="ECO:0007669"/>
    <property type="project" value="TreeGrafter"/>
</dbReference>
<feature type="disulfide bond" description="Redox-active" evidence="7">
    <location>
        <begin position="30"/>
        <end position="33"/>
    </location>
</feature>
<dbReference type="PROSITE" id="PS51352">
    <property type="entry name" value="THIOREDOXIN_2"/>
    <property type="match status" value="1"/>
</dbReference>
<keyword evidence="5 7" id="KW-0676">Redox-active center</keyword>
<organism evidence="9 10">
    <name type="scientific">Roseburia faecis</name>
    <dbReference type="NCBI Taxonomy" id="301302"/>
    <lineage>
        <taxon>Bacteria</taxon>
        <taxon>Bacillati</taxon>
        <taxon>Bacillota</taxon>
        <taxon>Clostridia</taxon>
        <taxon>Lachnospirales</taxon>
        <taxon>Lachnospiraceae</taxon>
        <taxon>Roseburia</taxon>
    </lineage>
</organism>
<evidence type="ECO:0000256" key="2">
    <source>
        <dbReference type="ARBA" id="ARBA00022448"/>
    </source>
</evidence>
<feature type="domain" description="Thioredoxin" evidence="8">
    <location>
        <begin position="1"/>
        <end position="105"/>
    </location>
</feature>
<dbReference type="STRING" id="301302.ERS852420_00135"/>
<dbReference type="CDD" id="cd02947">
    <property type="entry name" value="TRX_family"/>
    <property type="match status" value="1"/>
</dbReference>
<keyword evidence="10" id="KW-1185">Reference proteome</keyword>
<keyword evidence="3" id="KW-0249">Electron transport</keyword>
<evidence type="ECO:0000256" key="1">
    <source>
        <dbReference type="ARBA" id="ARBA00008987"/>
    </source>
</evidence>
<proteinExistence type="inferred from homology"/>
<accession>A0A0M6WF85</accession>
<dbReference type="Proteomes" id="UP000049979">
    <property type="component" value="Unassembled WGS sequence"/>
</dbReference>